<name>A0A2V3IXV9_9FLOR</name>
<dbReference type="Pfam" id="PF10241">
    <property type="entry name" value="KxDL"/>
    <property type="match status" value="1"/>
</dbReference>
<keyword evidence="4" id="KW-1185">Reference proteome</keyword>
<evidence type="ECO:0000313" key="4">
    <source>
        <dbReference type="Proteomes" id="UP000247409"/>
    </source>
</evidence>
<gene>
    <name evidence="3" type="ORF">BWQ96_03320</name>
</gene>
<organism evidence="3 4">
    <name type="scientific">Gracilariopsis chorda</name>
    <dbReference type="NCBI Taxonomy" id="448386"/>
    <lineage>
        <taxon>Eukaryota</taxon>
        <taxon>Rhodophyta</taxon>
        <taxon>Florideophyceae</taxon>
        <taxon>Rhodymeniophycidae</taxon>
        <taxon>Gracilariales</taxon>
        <taxon>Gracilariaceae</taxon>
        <taxon>Gracilariopsis</taxon>
    </lineage>
</organism>
<comment type="caution">
    <text evidence="3">The sequence shown here is derived from an EMBL/GenBank/DDBJ whole genome shotgun (WGS) entry which is preliminary data.</text>
</comment>
<protein>
    <recommendedName>
        <fullName evidence="2">KxDL domain-containing protein</fullName>
    </recommendedName>
</protein>
<reference evidence="3 4" key="1">
    <citation type="journal article" date="2018" name="Mol. Biol. Evol.">
        <title>Analysis of the draft genome of the red seaweed Gracilariopsis chorda provides insights into genome size evolution in Rhodophyta.</title>
        <authorList>
            <person name="Lee J."/>
            <person name="Yang E.C."/>
            <person name="Graf L."/>
            <person name="Yang J.H."/>
            <person name="Qiu H."/>
            <person name="Zel Zion U."/>
            <person name="Chan C.X."/>
            <person name="Stephens T.G."/>
            <person name="Weber A.P.M."/>
            <person name="Boo G.H."/>
            <person name="Boo S.M."/>
            <person name="Kim K.M."/>
            <person name="Shin Y."/>
            <person name="Jung M."/>
            <person name="Lee S.J."/>
            <person name="Yim H.S."/>
            <person name="Lee J.H."/>
            <person name="Bhattacharya D."/>
            <person name="Yoon H.S."/>
        </authorList>
    </citation>
    <scope>NUCLEOTIDE SEQUENCE [LARGE SCALE GENOMIC DNA]</scope>
    <source>
        <strain evidence="3 4">SKKU-2015</strain>
        <tissue evidence="3">Whole body</tissue>
    </source>
</reference>
<dbReference type="AlphaFoldDB" id="A0A2V3IXV9"/>
<sequence length="122" mass="13443">MQQHEDKPQDEQQQPQLLASGANAAAMRALIATLGNNPQMSAMAADQAATLTRLRRISAAIEALNQSSAQKYATLAPLLLRAVRLASRVNADLNEVSSRIRSVRTMMEELRELQQQSEQHAH</sequence>
<feature type="domain" description="KxDL" evidence="2">
    <location>
        <begin position="36"/>
        <end position="108"/>
    </location>
</feature>
<accession>A0A2V3IXV9</accession>
<proteinExistence type="inferred from homology"/>
<dbReference type="InterPro" id="IPR019371">
    <property type="entry name" value="KxDL_dom"/>
</dbReference>
<dbReference type="EMBL" id="NBIV01000031">
    <property type="protein sequence ID" value="PXF46982.1"/>
    <property type="molecule type" value="Genomic_DNA"/>
</dbReference>
<dbReference type="Proteomes" id="UP000247409">
    <property type="component" value="Unassembled WGS sequence"/>
</dbReference>
<comment type="similarity">
    <text evidence="1">Belongs to the KXD1 family.</text>
</comment>
<evidence type="ECO:0000259" key="2">
    <source>
        <dbReference type="Pfam" id="PF10241"/>
    </source>
</evidence>
<evidence type="ECO:0000256" key="1">
    <source>
        <dbReference type="ARBA" id="ARBA00005913"/>
    </source>
</evidence>
<evidence type="ECO:0000313" key="3">
    <source>
        <dbReference type="EMBL" id="PXF46982.1"/>
    </source>
</evidence>